<evidence type="ECO:0000256" key="5">
    <source>
        <dbReference type="ARBA" id="ARBA00022807"/>
    </source>
</evidence>
<evidence type="ECO:0000256" key="4">
    <source>
        <dbReference type="ARBA" id="ARBA00022801"/>
    </source>
</evidence>
<organism evidence="10 11">
    <name type="scientific">Dorea ammoniilytica</name>
    <dbReference type="NCBI Taxonomy" id="2981788"/>
    <lineage>
        <taxon>Bacteria</taxon>
        <taxon>Bacillati</taxon>
        <taxon>Bacillota</taxon>
        <taxon>Clostridia</taxon>
        <taxon>Lachnospirales</taxon>
        <taxon>Lachnospiraceae</taxon>
        <taxon>Dorea</taxon>
    </lineage>
</organism>
<dbReference type="Pfam" id="PF24568">
    <property type="entry name" value="CC_PcsB"/>
    <property type="match status" value="1"/>
</dbReference>
<dbReference type="PANTHER" id="PTHR47053:SF1">
    <property type="entry name" value="MUREIN DD-ENDOPEPTIDASE MEPH-RELATED"/>
    <property type="match status" value="1"/>
</dbReference>
<keyword evidence="4" id="KW-0378">Hydrolase</keyword>
<dbReference type="PROSITE" id="PS51935">
    <property type="entry name" value="NLPC_P60"/>
    <property type="match status" value="1"/>
</dbReference>
<comment type="similarity">
    <text evidence="1">Belongs to the peptidase C40 family.</text>
</comment>
<evidence type="ECO:0000259" key="9">
    <source>
        <dbReference type="PROSITE" id="PS51935"/>
    </source>
</evidence>
<sequence length="389" mass="42423">MKNRIVQALLTALLISSMIVSPVFATTLEDMQKNKDQAETEASSLQEQLTQTLDKIDTLEADLDKKQEEVEKAGDDLEEAAAKQTEQYESMKLRIKYMYEEGNSSLLETLFSSTSFTDLLNKAEYVAEVHSYDRDKLSEYEATTKQVETMKNDLQDEYEQMQTMQTELEGEKASLTATLEDKQSEIAQLDQSIQDAIAARQEAERKAQEEAAQAAAAAPNTQTNTTQNNTQQSNNNSNSNSNSGNSNSNNNSSNSGNNSSNNSSSNNSSYVPPQGRDGAAVVAYARQFIGNPYVYGGNSLTNGIDCSGFTQQIYAAFGVSLPRVDSAQALCGVEIPLSQAKAGDLLCYYGHVGIYNGSGGIIHASSPGVGIVEFSNCQYRTLRCVRRVL</sequence>
<dbReference type="SUPFAM" id="SSF54001">
    <property type="entry name" value="Cysteine proteinases"/>
    <property type="match status" value="1"/>
</dbReference>
<keyword evidence="2" id="KW-0645">Protease</keyword>
<dbReference type="RefSeq" id="WP_262581510.1">
    <property type="nucleotide sequence ID" value="NZ_JAOQJV010000007.1"/>
</dbReference>
<feature type="chain" id="PRO_5047059747" evidence="8">
    <location>
        <begin position="26"/>
        <end position="389"/>
    </location>
</feature>
<dbReference type="EMBL" id="JAOQJV010000007">
    <property type="protein sequence ID" value="MCU6700040.1"/>
    <property type="molecule type" value="Genomic_DNA"/>
</dbReference>
<dbReference type="PANTHER" id="PTHR47053">
    <property type="entry name" value="MUREIN DD-ENDOPEPTIDASE MEPH-RELATED"/>
    <property type="match status" value="1"/>
</dbReference>
<dbReference type="Proteomes" id="UP001207605">
    <property type="component" value="Unassembled WGS sequence"/>
</dbReference>
<comment type="caution">
    <text evidence="10">The sequence shown here is derived from an EMBL/GenBank/DDBJ whole genome shotgun (WGS) entry which is preliminary data.</text>
</comment>
<evidence type="ECO:0000256" key="3">
    <source>
        <dbReference type="ARBA" id="ARBA00022729"/>
    </source>
</evidence>
<proteinExistence type="inferred from homology"/>
<dbReference type="Pfam" id="PF00877">
    <property type="entry name" value="NLPC_P60"/>
    <property type="match status" value="1"/>
</dbReference>
<dbReference type="Gene3D" id="3.90.1720.10">
    <property type="entry name" value="endopeptidase domain like (from Nostoc punctiforme)"/>
    <property type="match status" value="1"/>
</dbReference>
<evidence type="ECO:0000256" key="8">
    <source>
        <dbReference type="SAM" id="SignalP"/>
    </source>
</evidence>
<feature type="signal peptide" evidence="8">
    <location>
        <begin position="1"/>
        <end position="25"/>
    </location>
</feature>
<evidence type="ECO:0000313" key="10">
    <source>
        <dbReference type="EMBL" id="MCU6700040.1"/>
    </source>
</evidence>
<dbReference type="InterPro" id="IPR051202">
    <property type="entry name" value="Peptidase_C40"/>
</dbReference>
<protein>
    <submittedName>
        <fullName evidence="10">NlpC/P60 family protein</fullName>
    </submittedName>
</protein>
<feature type="domain" description="NlpC/P60" evidence="9">
    <location>
        <begin position="275"/>
        <end position="389"/>
    </location>
</feature>
<feature type="region of interest" description="Disordered" evidence="7">
    <location>
        <begin position="200"/>
        <end position="274"/>
    </location>
</feature>
<feature type="compositionally biased region" description="Low complexity" evidence="7">
    <location>
        <begin position="210"/>
        <end position="269"/>
    </location>
</feature>
<gene>
    <name evidence="10" type="ORF">OCV65_07320</name>
</gene>
<keyword evidence="6" id="KW-0175">Coiled coil</keyword>
<dbReference type="InterPro" id="IPR057309">
    <property type="entry name" value="PcsB_CC"/>
</dbReference>
<evidence type="ECO:0000256" key="1">
    <source>
        <dbReference type="ARBA" id="ARBA00007074"/>
    </source>
</evidence>
<dbReference type="Gene3D" id="6.10.250.3150">
    <property type="match status" value="1"/>
</dbReference>
<keyword evidence="11" id="KW-1185">Reference proteome</keyword>
<name>A0ABT2S617_9FIRM</name>
<dbReference type="InterPro" id="IPR038765">
    <property type="entry name" value="Papain-like_cys_pep_sf"/>
</dbReference>
<evidence type="ECO:0000256" key="6">
    <source>
        <dbReference type="SAM" id="Coils"/>
    </source>
</evidence>
<evidence type="ECO:0000256" key="7">
    <source>
        <dbReference type="SAM" id="MobiDB-lite"/>
    </source>
</evidence>
<dbReference type="InterPro" id="IPR000064">
    <property type="entry name" value="NLP_P60_dom"/>
</dbReference>
<accession>A0ABT2S617</accession>
<keyword evidence="5" id="KW-0788">Thiol protease</keyword>
<reference evidence="10 11" key="1">
    <citation type="journal article" date="2021" name="ISME Commun">
        <title>Automated analysis of genomic sequences facilitates high-throughput and comprehensive description of bacteria.</title>
        <authorList>
            <person name="Hitch T.C.A."/>
        </authorList>
    </citation>
    <scope>NUCLEOTIDE SEQUENCE [LARGE SCALE GENOMIC DNA]</scope>
    <source>
        <strain evidence="10 11">Sanger_02</strain>
    </source>
</reference>
<evidence type="ECO:0000256" key="2">
    <source>
        <dbReference type="ARBA" id="ARBA00022670"/>
    </source>
</evidence>
<keyword evidence="3 8" id="KW-0732">Signal</keyword>
<feature type="coiled-coil region" evidence="6">
    <location>
        <begin position="28"/>
        <end position="87"/>
    </location>
</feature>
<evidence type="ECO:0000313" key="11">
    <source>
        <dbReference type="Proteomes" id="UP001207605"/>
    </source>
</evidence>